<evidence type="ECO:0000256" key="1">
    <source>
        <dbReference type="ARBA" id="ARBA00008520"/>
    </source>
</evidence>
<dbReference type="AlphaFoldDB" id="A0A0R2P8U5"/>
<dbReference type="PANTHER" id="PTHR30061:SF50">
    <property type="entry name" value="MALTOSE_MALTODEXTRIN-BINDING PERIPLASMIC PROTEIN"/>
    <property type="match status" value="1"/>
</dbReference>
<dbReference type="Gene3D" id="3.40.190.10">
    <property type="entry name" value="Periplasmic binding protein-like II"/>
    <property type="match status" value="1"/>
</dbReference>
<dbReference type="GO" id="GO:1901982">
    <property type="term" value="F:maltose binding"/>
    <property type="evidence" value="ECO:0007669"/>
    <property type="project" value="TreeGrafter"/>
</dbReference>
<evidence type="ECO:0000256" key="4">
    <source>
        <dbReference type="SAM" id="SignalP"/>
    </source>
</evidence>
<dbReference type="Pfam" id="PF13416">
    <property type="entry name" value="SBP_bac_8"/>
    <property type="match status" value="1"/>
</dbReference>
<proteinExistence type="inferred from homology"/>
<keyword evidence="3 4" id="KW-0732">Signal</keyword>
<dbReference type="InterPro" id="IPR006059">
    <property type="entry name" value="SBP"/>
</dbReference>
<dbReference type="GO" id="GO:0055052">
    <property type="term" value="C:ATP-binding cassette (ABC) transporter complex, substrate-binding subunit-containing"/>
    <property type="evidence" value="ECO:0007669"/>
    <property type="project" value="TreeGrafter"/>
</dbReference>
<dbReference type="EMBL" id="LIAW01000004">
    <property type="protein sequence ID" value="KRO33296.1"/>
    <property type="molecule type" value="Genomic_DNA"/>
</dbReference>
<dbReference type="SUPFAM" id="SSF53850">
    <property type="entry name" value="Periplasmic binding protein-like II"/>
    <property type="match status" value="1"/>
</dbReference>
<accession>A0A0R2P8U5</accession>
<feature type="chain" id="PRO_5006421457" description="Sugar ABC transporter substrate-binding protein" evidence="4">
    <location>
        <begin position="33"/>
        <end position="441"/>
    </location>
</feature>
<evidence type="ECO:0000256" key="2">
    <source>
        <dbReference type="ARBA" id="ARBA00022448"/>
    </source>
</evidence>
<dbReference type="GO" id="GO:0042956">
    <property type="term" value="P:maltodextrin transmembrane transport"/>
    <property type="evidence" value="ECO:0007669"/>
    <property type="project" value="TreeGrafter"/>
</dbReference>
<evidence type="ECO:0008006" key="7">
    <source>
        <dbReference type="Google" id="ProtNLM"/>
    </source>
</evidence>
<feature type="signal peptide" evidence="4">
    <location>
        <begin position="1"/>
        <end position="32"/>
    </location>
</feature>
<name>A0A0R2P8U5_9ACTN</name>
<dbReference type="GO" id="GO:0015768">
    <property type="term" value="P:maltose transport"/>
    <property type="evidence" value="ECO:0007669"/>
    <property type="project" value="TreeGrafter"/>
</dbReference>
<comment type="similarity">
    <text evidence="1">Belongs to the bacterial solute-binding protein 1 family.</text>
</comment>
<protein>
    <recommendedName>
        <fullName evidence="7">Sugar ABC transporter substrate-binding protein</fullName>
    </recommendedName>
</protein>
<reference evidence="5 6" key="1">
    <citation type="submission" date="2015-10" db="EMBL/GenBank/DDBJ databases">
        <title>Metagenome-Assembled Genomes uncover a global brackish microbiome.</title>
        <authorList>
            <person name="Hugerth L.W."/>
            <person name="Larsson J."/>
            <person name="Alneberg J."/>
            <person name="Lindh M.V."/>
            <person name="Legrand C."/>
            <person name="Pinhassi J."/>
            <person name="Andersson A.F."/>
        </authorList>
    </citation>
    <scope>NUCLEOTIDE SEQUENCE [LARGE SCALE GENOMIC DNA]</scope>
    <source>
        <strain evidence="5">BACL2 MAG-121001-bin67</strain>
    </source>
</reference>
<evidence type="ECO:0000313" key="6">
    <source>
        <dbReference type="Proteomes" id="UP000053349"/>
    </source>
</evidence>
<dbReference type="Proteomes" id="UP000053349">
    <property type="component" value="Unassembled WGS sequence"/>
</dbReference>
<evidence type="ECO:0000313" key="5">
    <source>
        <dbReference type="EMBL" id="KRO33296.1"/>
    </source>
</evidence>
<comment type="caution">
    <text evidence="5">The sequence shown here is derived from an EMBL/GenBank/DDBJ whole genome shotgun (WGS) entry which is preliminary data.</text>
</comment>
<evidence type="ECO:0000256" key="3">
    <source>
        <dbReference type="ARBA" id="ARBA00022729"/>
    </source>
</evidence>
<gene>
    <name evidence="5" type="ORF">ABR64_00295</name>
</gene>
<keyword evidence="2" id="KW-0813">Transport</keyword>
<organism evidence="5 6">
    <name type="scientific">Actinobacteria bacterium BACL2 MAG-121001-bin67</name>
    <dbReference type="NCBI Taxonomy" id="1655572"/>
    <lineage>
        <taxon>Bacteria</taxon>
        <taxon>Bacillati</taxon>
        <taxon>Actinomycetota</taxon>
        <taxon>Actinomycetes</taxon>
        <taxon>Actinomycetes incertae sedis</taxon>
        <taxon>ac1 cluster</taxon>
    </lineage>
</organism>
<dbReference type="PANTHER" id="PTHR30061">
    <property type="entry name" value="MALTOSE-BINDING PERIPLASMIC PROTEIN"/>
    <property type="match status" value="1"/>
</dbReference>
<sequence length="441" mass="48371">MKKVNSFKVISAITSVALAASMSVFGVSTAQANTSGLLPTAKQLSDWKGKEITYYFYNDSQAELDTTKEQIAAFEKLTGAKVKLDVIPFTSLDTQLQARIAAGNAPDVARLNNPGLYQKVAMNLETHLGRNYKSEFVKGSTLQVTDPVTKKLIGVPYDLSMNGPFINVDMFKKAGVAVPTSWDWDELIAAGKKVRAATGSEYAFAMDKSGHRMSGPMSNVGAYMISAQGKNVLRSTPNRATKILKKITDLYKADLAPRDLWIGTGTKYSSPTSIFLAEQTPIFLSGNWNLSSLAKNAKFEFAVVPNPEERYGGGWPGGKFLMAMKASKTPDLAAYFLHYLADTKQMEEMCQKAFWIPTRVDLINSGVEYPTRSADMAIYLADTAKTPALTYGIQAFPTLTGNVYNKLRDLMTEVMAGKITAKEAIQQQIRYIDTQLATVKK</sequence>